<name>A0A0E0F3A7_9ORYZ</name>
<dbReference type="Proteomes" id="UP000008021">
    <property type="component" value="Chromosome 11"/>
</dbReference>
<evidence type="ECO:0000313" key="2">
    <source>
        <dbReference type="Proteomes" id="UP000008021"/>
    </source>
</evidence>
<dbReference type="EnsemblPlants" id="OMERI11G04870.1">
    <property type="protein sequence ID" value="OMERI11G04870.1"/>
    <property type="gene ID" value="OMERI11G04870"/>
</dbReference>
<sequence length="110" mass="12056">MPSPVKTEESRTATLSSPLVATRHSFRLLAAASRPSPAVIELLVSGPMPPPSRRRAQHRSVASYIDELIDGWIRLRWIDLLAGDATGQIRGGILHEFMTPGFRKVVCAVL</sequence>
<evidence type="ECO:0000313" key="1">
    <source>
        <dbReference type="EnsemblPlants" id="OMERI11G04870.1"/>
    </source>
</evidence>
<reference evidence="1" key="2">
    <citation type="submission" date="2018-05" db="EMBL/GenBank/DDBJ databases">
        <title>OmerRS3 (Oryza meridionalis Reference Sequence Version 3).</title>
        <authorList>
            <person name="Zhang J."/>
            <person name="Kudrna D."/>
            <person name="Lee S."/>
            <person name="Talag J."/>
            <person name="Welchert J."/>
            <person name="Wing R.A."/>
        </authorList>
    </citation>
    <scope>NUCLEOTIDE SEQUENCE [LARGE SCALE GENOMIC DNA]</scope>
    <source>
        <strain evidence="1">cv. OR44</strain>
    </source>
</reference>
<accession>A0A0E0F3A7</accession>
<proteinExistence type="predicted"/>
<reference evidence="1" key="1">
    <citation type="submission" date="2015-04" db="UniProtKB">
        <authorList>
            <consortium name="EnsemblPlants"/>
        </authorList>
    </citation>
    <scope>IDENTIFICATION</scope>
</reference>
<dbReference type="AlphaFoldDB" id="A0A0E0F3A7"/>
<dbReference type="Gramene" id="OMERI11G04870.1">
    <property type="protein sequence ID" value="OMERI11G04870.1"/>
    <property type="gene ID" value="OMERI11G04870"/>
</dbReference>
<keyword evidence="2" id="KW-1185">Reference proteome</keyword>
<protein>
    <submittedName>
        <fullName evidence="1">Uncharacterized protein</fullName>
    </submittedName>
</protein>
<dbReference type="HOGENOM" id="CLU_2175007_0_0_1"/>
<organism evidence="1">
    <name type="scientific">Oryza meridionalis</name>
    <dbReference type="NCBI Taxonomy" id="40149"/>
    <lineage>
        <taxon>Eukaryota</taxon>
        <taxon>Viridiplantae</taxon>
        <taxon>Streptophyta</taxon>
        <taxon>Embryophyta</taxon>
        <taxon>Tracheophyta</taxon>
        <taxon>Spermatophyta</taxon>
        <taxon>Magnoliopsida</taxon>
        <taxon>Liliopsida</taxon>
        <taxon>Poales</taxon>
        <taxon>Poaceae</taxon>
        <taxon>BOP clade</taxon>
        <taxon>Oryzoideae</taxon>
        <taxon>Oryzeae</taxon>
        <taxon>Oryzinae</taxon>
        <taxon>Oryza</taxon>
    </lineage>
</organism>